<dbReference type="Pfam" id="PF07687">
    <property type="entry name" value="M20_dimer"/>
    <property type="match status" value="1"/>
</dbReference>
<dbReference type="Gene3D" id="3.30.70.360">
    <property type="match status" value="1"/>
</dbReference>
<gene>
    <name evidence="3" type="ORF">ABH943_004815</name>
</gene>
<dbReference type="PANTHER" id="PTHR30575">
    <property type="entry name" value="PEPTIDASE M20"/>
    <property type="match status" value="1"/>
</dbReference>
<proteinExistence type="predicted"/>
<comment type="caution">
    <text evidence="3">The sequence shown here is derived from an EMBL/GenBank/DDBJ whole genome shotgun (WGS) entry which is preliminary data.</text>
</comment>
<dbReference type="InterPro" id="IPR036264">
    <property type="entry name" value="Bact_exopeptidase_dim_dom"/>
</dbReference>
<dbReference type="NCBIfam" id="TIGR01891">
    <property type="entry name" value="amidohydrolases"/>
    <property type="match status" value="1"/>
</dbReference>
<dbReference type="Gene3D" id="3.40.630.10">
    <property type="entry name" value="Zn peptidases"/>
    <property type="match status" value="1"/>
</dbReference>
<dbReference type="Proteomes" id="UP001620514">
    <property type="component" value="Unassembled WGS sequence"/>
</dbReference>
<name>A0ABW8MM75_9BURK</name>
<dbReference type="EMBL" id="JBIYDN010000016">
    <property type="protein sequence ID" value="MFK4444793.1"/>
    <property type="molecule type" value="Genomic_DNA"/>
</dbReference>
<reference evidence="3 4" key="1">
    <citation type="submission" date="2024-11" db="EMBL/GenBank/DDBJ databases">
        <title>Using genomics to understand microbial adaptation to soil warming.</title>
        <authorList>
            <person name="Deangelis K.M. PhD."/>
        </authorList>
    </citation>
    <scope>NUCLEOTIDE SEQUENCE [LARGE SCALE GENOMIC DNA]</scope>
    <source>
        <strain evidence="3 4">GAS97</strain>
    </source>
</reference>
<keyword evidence="4" id="KW-1185">Reference proteome</keyword>
<evidence type="ECO:0000313" key="4">
    <source>
        <dbReference type="Proteomes" id="UP001620514"/>
    </source>
</evidence>
<dbReference type="PANTHER" id="PTHR30575:SF0">
    <property type="entry name" value="XAA-ARG DIPEPTIDASE"/>
    <property type="match status" value="1"/>
</dbReference>
<organism evidence="3 4">
    <name type="scientific">Caballeronia udeis</name>
    <dbReference type="NCBI Taxonomy" id="1232866"/>
    <lineage>
        <taxon>Bacteria</taxon>
        <taxon>Pseudomonadati</taxon>
        <taxon>Pseudomonadota</taxon>
        <taxon>Betaproteobacteria</taxon>
        <taxon>Burkholderiales</taxon>
        <taxon>Burkholderiaceae</taxon>
        <taxon>Caballeronia</taxon>
    </lineage>
</organism>
<evidence type="ECO:0000256" key="1">
    <source>
        <dbReference type="ARBA" id="ARBA00022801"/>
    </source>
</evidence>
<sequence>MFVIRMQGATRCFDYGSNSDGLRASIKREKQVNFDQLDQEIALRIESYRDVCVHLSDRLWDLAETAYAEYESAELQIRELERHGFRITREVAGIPTAFVAEAGDGGPVIGFLGEYDALPHLSQVANSASRQAVADAGSGHGCGHNLLGGATLMSAFVIKDWLHASGRPGRVRYYGCPAEEGGAGKTFMTRAGAFADLDTALTWHPASVLGIDAMTTLATLHARFTFNGVAAHAAAAPHLGRSALDAVTLMNVAANYLREHMPSDARLHYALHDTGGTAPNVVQARAEVVYQLRAPELSTIHSLLERLRKIADGAAMMTDTTVLCRVEKAMSNMKPNKVLSGLMYERMLAIGPTPFDTCDHDFAARMHAAISPAEAKASLSIFGAHRLTGVLHDGVLPAESMPSLLPASTDVGDVSWVVPTARCLGACFALGTPFHSWQLVAQGKSSIAHKGMLHIAKVMAATAAALYASPSLLEQAKAELREQAAEEAYVCPIPDDVLPPVARENRTQRGSVRGAFPIQYAGVDA</sequence>
<dbReference type="InterPro" id="IPR002933">
    <property type="entry name" value="Peptidase_M20"/>
</dbReference>
<dbReference type="SUPFAM" id="SSF55031">
    <property type="entry name" value="Bacterial exopeptidase dimerisation domain"/>
    <property type="match status" value="1"/>
</dbReference>
<keyword evidence="1" id="KW-0378">Hydrolase</keyword>
<dbReference type="InterPro" id="IPR052030">
    <property type="entry name" value="Peptidase_M20/M20A_hydrolases"/>
</dbReference>
<dbReference type="Pfam" id="PF01546">
    <property type="entry name" value="Peptidase_M20"/>
    <property type="match status" value="1"/>
</dbReference>
<dbReference type="PIRSF" id="PIRSF037227">
    <property type="entry name" value="Aminobenzoyl-glu_utiliz_pB"/>
    <property type="match status" value="1"/>
</dbReference>
<dbReference type="SUPFAM" id="SSF53187">
    <property type="entry name" value="Zn-dependent exopeptidases"/>
    <property type="match status" value="1"/>
</dbReference>
<feature type="domain" description="Peptidase M20 dimerisation" evidence="2">
    <location>
        <begin position="221"/>
        <end position="312"/>
    </location>
</feature>
<dbReference type="InterPro" id="IPR017145">
    <property type="entry name" value="Aminobenzoyl-glu_utiliz_pB"/>
</dbReference>
<evidence type="ECO:0000259" key="2">
    <source>
        <dbReference type="Pfam" id="PF07687"/>
    </source>
</evidence>
<dbReference type="InterPro" id="IPR011650">
    <property type="entry name" value="Peptidase_M20_dimer"/>
</dbReference>
<dbReference type="InterPro" id="IPR017439">
    <property type="entry name" value="Amidohydrolase"/>
</dbReference>
<accession>A0ABW8MM75</accession>
<protein>
    <submittedName>
        <fullName evidence="3">Aminobenzoyl-glutamate utilization protein B</fullName>
    </submittedName>
</protein>
<evidence type="ECO:0000313" key="3">
    <source>
        <dbReference type="EMBL" id="MFK4444793.1"/>
    </source>
</evidence>